<dbReference type="EMBL" id="JBHSFS010000010">
    <property type="protein sequence ID" value="MFC4515545.1"/>
    <property type="molecule type" value="Genomic_DNA"/>
</dbReference>
<proteinExistence type="predicted"/>
<comment type="caution">
    <text evidence="2">The sequence shown here is derived from an EMBL/GenBank/DDBJ whole genome shotgun (WGS) entry which is preliminary data.</text>
</comment>
<sequence>MHSPSFPLSVWWVVSAVATVIYLAFYARLIPDRGITVRLCAVPAWMVPFAAVLILVRWLDAQEALACYSATLLGIVLAFAGRGRTIRQAYLDGAGRPGVDPPKPTPGMHAQLFGAVTAVIALAVWLCA</sequence>
<dbReference type="RefSeq" id="WP_358214403.1">
    <property type="nucleotide sequence ID" value="NZ_JBHSFS010000010.1"/>
</dbReference>
<keyword evidence="1" id="KW-0472">Membrane</keyword>
<keyword evidence="3" id="KW-1185">Reference proteome</keyword>
<dbReference type="Proteomes" id="UP001595990">
    <property type="component" value="Unassembled WGS sequence"/>
</dbReference>
<accession>A0ABV9BN66</accession>
<feature type="transmembrane region" description="Helical" evidence="1">
    <location>
        <begin position="6"/>
        <end position="27"/>
    </location>
</feature>
<keyword evidence="1" id="KW-0812">Transmembrane</keyword>
<reference evidence="3" key="1">
    <citation type="journal article" date="2019" name="Int. J. Syst. Evol. Microbiol.">
        <title>The Global Catalogue of Microorganisms (GCM) 10K type strain sequencing project: providing services to taxonomists for standard genome sequencing and annotation.</title>
        <authorList>
            <consortium name="The Broad Institute Genomics Platform"/>
            <consortium name="The Broad Institute Genome Sequencing Center for Infectious Disease"/>
            <person name="Wu L."/>
            <person name="Ma J."/>
        </authorList>
    </citation>
    <scope>NUCLEOTIDE SEQUENCE [LARGE SCALE GENOMIC DNA]</scope>
    <source>
        <strain evidence="3">CECT 8064</strain>
    </source>
</reference>
<evidence type="ECO:0000313" key="2">
    <source>
        <dbReference type="EMBL" id="MFC4515545.1"/>
    </source>
</evidence>
<keyword evidence="1" id="KW-1133">Transmembrane helix</keyword>
<feature type="transmembrane region" description="Helical" evidence="1">
    <location>
        <begin position="39"/>
        <end position="59"/>
    </location>
</feature>
<gene>
    <name evidence="2" type="ORF">ACFPEN_21665</name>
</gene>
<name>A0ABV9BN66_9ACTN</name>
<evidence type="ECO:0000313" key="3">
    <source>
        <dbReference type="Proteomes" id="UP001595990"/>
    </source>
</evidence>
<organism evidence="2 3">
    <name type="scientific">Streptomyces ehimensis</name>
    <dbReference type="NCBI Taxonomy" id="68195"/>
    <lineage>
        <taxon>Bacteria</taxon>
        <taxon>Bacillati</taxon>
        <taxon>Actinomycetota</taxon>
        <taxon>Actinomycetes</taxon>
        <taxon>Kitasatosporales</taxon>
        <taxon>Streptomycetaceae</taxon>
        <taxon>Streptomyces</taxon>
    </lineage>
</organism>
<feature type="transmembrane region" description="Helical" evidence="1">
    <location>
        <begin position="108"/>
        <end position="127"/>
    </location>
</feature>
<protein>
    <submittedName>
        <fullName evidence="2">Uncharacterized protein</fullName>
    </submittedName>
</protein>
<evidence type="ECO:0000256" key="1">
    <source>
        <dbReference type="SAM" id="Phobius"/>
    </source>
</evidence>